<evidence type="ECO:0000313" key="2">
    <source>
        <dbReference type="Proteomes" id="UP001196565"/>
    </source>
</evidence>
<dbReference type="Proteomes" id="UP001196565">
    <property type="component" value="Unassembled WGS sequence"/>
</dbReference>
<evidence type="ECO:0000313" key="1">
    <source>
        <dbReference type="EMBL" id="MBW6401220.1"/>
    </source>
</evidence>
<keyword evidence="2" id="KW-1185">Reference proteome</keyword>
<dbReference type="RefSeq" id="WP_219765779.1">
    <property type="nucleotide sequence ID" value="NZ_JAHYBZ010000010.1"/>
</dbReference>
<comment type="caution">
    <text evidence="1">The sequence shown here is derived from an EMBL/GenBank/DDBJ whole genome shotgun (WGS) entry which is preliminary data.</text>
</comment>
<name>A0ABS7AGN9_9PROT</name>
<sequence>MEPAVLSAISALAGSAIGGLASLTTAWVSQRGTHRQQRLTAEIGKREALYVEFMQEAARLLMDALGHVAGEAGSFATAYALLGRIRLFATAPVAAEAEKILEHIILSYARPNLTFAEMAENVEAQVENDPLKAFSDACRRELDGLRLG</sequence>
<dbReference type="EMBL" id="JAHYBZ010000010">
    <property type="protein sequence ID" value="MBW6401220.1"/>
    <property type="molecule type" value="Genomic_DNA"/>
</dbReference>
<protein>
    <submittedName>
        <fullName evidence="1">Uncharacterized protein</fullName>
    </submittedName>
</protein>
<proteinExistence type="predicted"/>
<gene>
    <name evidence="1" type="ORF">KPL78_25405</name>
</gene>
<reference evidence="1 2" key="1">
    <citation type="submission" date="2021-07" db="EMBL/GenBank/DDBJ databases">
        <authorList>
            <person name="So Y."/>
        </authorList>
    </citation>
    <scope>NUCLEOTIDE SEQUENCE [LARGE SCALE GENOMIC DNA]</scope>
    <source>
        <strain evidence="1 2">HJA6</strain>
    </source>
</reference>
<accession>A0ABS7AGN9</accession>
<organism evidence="1 2">
    <name type="scientific">Roseomonas alba</name>
    <dbReference type="NCBI Taxonomy" id="2846776"/>
    <lineage>
        <taxon>Bacteria</taxon>
        <taxon>Pseudomonadati</taxon>
        <taxon>Pseudomonadota</taxon>
        <taxon>Alphaproteobacteria</taxon>
        <taxon>Acetobacterales</taxon>
        <taxon>Roseomonadaceae</taxon>
        <taxon>Roseomonas</taxon>
    </lineage>
</organism>